<evidence type="ECO:0000313" key="2">
    <source>
        <dbReference type="Proteomes" id="UP000266313"/>
    </source>
</evidence>
<dbReference type="KEGG" id="mmai:sS8_1042"/>
<sequence>MIIPLLRKDPGSAENERWAERPAAQIEAFYRTRFSANVARLRDIRLWEDYYRETAVEMRKSAPFDRVILIGHGGYDGPILNGHIVASALTVEGAQAKATRIAEAQPGLEETVTISYDVGQNRDFSRFMESRWNRLSKKDPAEIRKILLNSERRLQPLDLACMERQCPAEAFVSLPDDSDREIKRAACESVCRNPLFLWRSSDEIAPERFRTFVRSLSSLTAQDGLIVLGMCNPGSDVPERESPWDVGGALVHSNLASGPHQTYVHLLAAAAARTVAGPIGKTSAEDVVRRITGFEERRPQRNLRIVAPATRCSP</sequence>
<evidence type="ECO:0000313" key="1">
    <source>
        <dbReference type="EMBL" id="BBA33004.1"/>
    </source>
</evidence>
<gene>
    <name evidence="1" type="ORF">sS8_1042</name>
</gene>
<name>A0A250KN74_9GAMM</name>
<dbReference type="EMBL" id="AP017928">
    <property type="protein sequence ID" value="BBA33004.1"/>
    <property type="molecule type" value="Genomic_DNA"/>
</dbReference>
<reference evidence="1 2" key="1">
    <citation type="submission" date="2016-12" db="EMBL/GenBank/DDBJ databases">
        <title>Genome sequencing of Methylocaldum marinum.</title>
        <authorList>
            <person name="Takeuchi M."/>
            <person name="Kamagata Y."/>
            <person name="Hiraoka S."/>
            <person name="Oshima K."/>
            <person name="Hattori M."/>
            <person name="Iwasaki W."/>
        </authorList>
    </citation>
    <scope>NUCLEOTIDE SEQUENCE [LARGE SCALE GENOMIC DNA]</scope>
    <source>
        <strain evidence="1 2">S8</strain>
    </source>
</reference>
<keyword evidence="2" id="KW-1185">Reference proteome</keyword>
<dbReference type="AlphaFoldDB" id="A0A250KN74"/>
<dbReference type="Proteomes" id="UP000266313">
    <property type="component" value="Chromosome"/>
</dbReference>
<protein>
    <submittedName>
        <fullName evidence="1">Uncharacterized protein</fullName>
    </submittedName>
</protein>
<organism evidence="1 2">
    <name type="scientific">Methylocaldum marinum</name>
    <dbReference type="NCBI Taxonomy" id="1432792"/>
    <lineage>
        <taxon>Bacteria</taxon>
        <taxon>Pseudomonadati</taxon>
        <taxon>Pseudomonadota</taxon>
        <taxon>Gammaproteobacteria</taxon>
        <taxon>Methylococcales</taxon>
        <taxon>Methylococcaceae</taxon>
        <taxon>Methylocaldum</taxon>
    </lineage>
</organism>
<accession>A0A250KN74</accession>
<proteinExistence type="predicted"/>